<dbReference type="GO" id="GO:0016020">
    <property type="term" value="C:membrane"/>
    <property type="evidence" value="ECO:0007669"/>
    <property type="project" value="InterPro"/>
</dbReference>
<dbReference type="AlphaFoldDB" id="A0A916Z8C0"/>
<dbReference type="GO" id="GO:0000155">
    <property type="term" value="F:phosphorelay sensor kinase activity"/>
    <property type="evidence" value="ECO:0007669"/>
    <property type="project" value="InterPro"/>
</dbReference>
<keyword evidence="1" id="KW-0812">Transmembrane</keyword>
<dbReference type="InterPro" id="IPR010559">
    <property type="entry name" value="Sig_transdc_His_kin_internal"/>
</dbReference>
<protein>
    <recommendedName>
        <fullName evidence="2">Signal transduction histidine kinase internal region domain-containing protein</fullName>
    </recommendedName>
</protein>
<evidence type="ECO:0000313" key="3">
    <source>
        <dbReference type="EMBL" id="GGD81351.1"/>
    </source>
</evidence>
<dbReference type="Pfam" id="PF06580">
    <property type="entry name" value="His_kinase"/>
    <property type="match status" value="1"/>
</dbReference>
<proteinExistence type="predicted"/>
<reference evidence="3" key="1">
    <citation type="journal article" date="2014" name="Int. J. Syst. Evol. Microbiol.">
        <title>Complete genome sequence of Corynebacterium casei LMG S-19264T (=DSM 44701T), isolated from a smear-ripened cheese.</title>
        <authorList>
            <consortium name="US DOE Joint Genome Institute (JGI-PGF)"/>
            <person name="Walter F."/>
            <person name="Albersmeier A."/>
            <person name="Kalinowski J."/>
            <person name="Ruckert C."/>
        </authorList>
    </citation>
    <scope>NUCLEOTIDE SEQUENCE</scope>
    <source>
        <strain evidence="3">CGMCC 1.15958</strain>
    </source>
</reference>
<comment type="caution">
    <text evidence="3">The sequence shown here is derived from an EMBL/GenBank/DDBJ whole genome shotgun (WGS) entry which is preliminary data.</text>
</comment>
<dbReference type="InterPro" id="IPR050640">
    <property type="entry name" value="Bact_2-comp_sensor_kinase"/>
</dbReference>
<dbReference type="Gene3D" id="3.30.565.10">
    <property type="entry name" value="Histidine kinase-like ATPase, C-terminal domain"/>
    <property type="match status" value="1"/>
</dbReference>
<dbReference type="PANTHER" id="PTHR34220">
    <property type="entry name" value="SENSOR HISTIDINE KINASE YPDA"/>
    <property type="match status" value="1"/>
</dbReference>
<feature type="transmembrane region" description="Helical" evidence="1">
    <location>
        <begin position="60"/>
        <end position="78"/>
    </location>
</feature>
<reference evidence="3" key="2">
    <citation type="submission" date="2020-09" db="EMBL/GenBank/DDBJ databases">
        <authorList>
            <person name="Sun Q."/>
            <person name="Zhou Y."/>
        </authorList>
    </citation>
    <scope>NUCLEOTIDE SEQUENCE</scope>
    <source>
        <strain evidence="3">CGMCC 1.15958</strain>
    </source>
</reference>
<keyword evidence="1" id="KW-0472">Membrane</keyword>
<evidence type="ECO:0000259" key="2">
    <source>
        <dbReference type="Pfam" id="PF06580"/>
    </source>
</evidence>
<name>A0A916Z8C0_9BACT</name>
<organism evidence="3 4">
    <name type="scientific">Emticicia aquatilis</name>
    <dbReference type="NCBI Taxonomy" id="1537369"/>
    <lineage>
        <taxon>Bacteria</taxon>
        <taxon>Pseudomonadati</taxon>
        <taxon>Bacteroidota</taxon>
        <taxon>Cytophagia</taxon>
        <taxon>Cytophagales</taxon>
        <taxon>Leadbetterellaceae</taxon>
        <taxon>Emticicia</taxon>
    </lineage>
</organism>
<evidence type="ECO:0000256" key="1">
    <source>
        <dbReference type="SAM" id="Phobius"/>
    </source>
</evidence>
<keyword evidence="1" id="KW-1133">Transmembrane helix</keyword>
<dbReference type="InterPro" id="IPR036890">
    <property type="entry name" value="HATPase_C_sf"/>
</dbReference>
<dbReference type="EMBL" id="BMKK01000017">
    <property type="protein sequence ID" value="GGD81351.1"/>
    <property type="molecule type" value="Genomic_DNA"/>
</dbReference>
<evidence type="ECO:0000313" key="4">
    <source>
        <dbReference type="Proteomes" id="UP000609064"/>
    </source>
</evidence>
<gene>
    <name evidence="3" type="ORF">GCM10011514_51790</name>
</gene>
<feature type="domain" description="Signal transduction histidine kinase internal region" evidence="2">
    <location>
        <begin position="143"/>
        <end position="220"/>
    </location>
</feature>
<keyword evidence="4" id="KW-1185">Reference proteome</keyword>
<dbReference type="Proteomes" id="UP000609064">
    <property type="component" value="Unassembled WGS sequence"/>
</dbReference>
<sequence>MFFIFSGNVLNFIGGGEYQFEWKQFLGPLSLSSLFFRITVSYMILYVFNRFFDKKQYFKLILGFLGVCAMYITARYLVEEVLYFKLFGFHNYSETSRRFPYYATDNIQNVIYYSFNGFFLKMIEDFFRTEKEKNALLTEKLNAEQAFLKSQLNPHFLFNTLNNIYSLTLTASPKAPEAVLKLSELMRYMLYESNVDKINLETEVKYLKNFVELQKFRYSGQTYVDFQVAGDLHSQKVAPLLLIAFVENAFKHGEVNIESKPLSISLLLNQNNLNFTIKNFKKDQNKDEVGGVGLENVRRRLDLLYANQYSLDIEDAKETYFCELNLIL</sequence>
<dbReference type="PANTHER" id="PTHR34220:SF7">
    <property type="entry name" value="SENSOR HISTIDINE KINASE YPDA"/>
    <property type="match status" value="1"/>
</dbReference>
<feature type="transmembrane region" description="Helical" evidence="1">
    <location>
        <begin position="25"/>
        <end position="48"/>
    </location>
</feature>
<accession>A0A916Z8C0</accession>